<accession>A0A644ZD84</accession>
<sequence>MEKLQMKTPLVEMDGDEMTRVLWRIIRDELICPYVDLKTEYYDLGLPHRDETGDQVTLDAANATRRLGVAVKCATITANRHRQEEYGLKEIWPSPNGTIRAVLDGTAFRAPILLPFLRPAVPGWEKPITVARHAYGDMYKAVELVTDEPGVATLDFTGESGRTQSLTVAKTKGPAVFQGQHNTEVSIRAFVRSCFQYALDTKQDLWFSAKDTISKEYDGEFRRVFDEEFANTYKSKFDALGLQYFYTLIDDAVSRVMRSKGGFVWALKNYDGDVMSDMVAAAFGSLAMMTSVLMAPDGSVEFEASHGTVTRHFYRYRAGEKPSTNATATIFAWTGALRRRGELDGLRDLVSFAGKLEGACLETMRDGILTGDLAVLVEQEHCRRVVNFEESLEAIAKRLAKKMHDASGR</sequence>
<reference evidence="12" key="1">
    <citation type="submission" date="2019-08" db="EMBL/GenBank/DDBJ databases">
        <authorList>
            <person name="Kucharzyk K."/>
            <person name="Murdoch R.W."/>
            <person name="Higgins S."/>
            <person name="Loffler F."/>
        </authorList>
    </citation>
    <scope>NUCLEOTIDE SEQUENCE</scope>
</reference>
<proteinExistence type="inferred from homology"/>
<dbReference type="PANTHER" id="PTHR11822:SF21">
    <property type="entry name" value="ISOCITRATE DEHYDROGENASE [NADP], MITOCHONDRIAL"/>
    <property type="match status" value="1"/>
</dbReference>
<evidence type="ECO:0000256" key="1">
    <source>
        <dbReference type="ARBA" id="ARBA00001936"/>
    </source>
</evidence>
<comment type="caution">
    <text evidence="12">The sequence shown here is derived from an EMBL/GenBank/DDBJ whole genome shotgun (WGS) entry which is preliminary data.</text>
</comment>
<evidence type="ECO:0000256" key="2">
    <source>
        <dbReference type="ARBA" id="ARBA00001946"/>
    </source>
</evidence>
<dbReference type="GO" id="GO:0006102">
    <property type="term" value="P:isocitrate metabolic process"/>
    <property type="evidence" value="ECO:0007669"/>
    <property type="project" value="InterPro"/>
</dbReference>
<keyword evidence="9 12" id="KW-0560">Oxidoreductase</keyword>
<keyword evidence="7" id="KW-0460">Magnesium</keyword>
<keyword evidence="5" id="KW-0816">Tricarboxylic acid cycle</keyword>
<evidence type="ECO:0000313" key="12">
    <source>
        <dbReference type="EMBL" id="MPM38826.1"/>
    </source>
</evidence>
<dbReference type="SMART" id="SM01329">
    <property type="entry name" value="Iso_dh"/>
    <property type="match status" value="1"/>
</dbReference>
<evidence type="ECO:0000259" key="11">
    <source>
        <dbReference type="SMART" id="SM01329"/>
    </source>
</evidence>
<evidence type="ECO:0000256" key="6">
    <source>
        <dbReference type="ARBA" id="ARBA00022723"/>
    </source>
</evidence>
<dbReference type="AlphaFoldDB" id="A0A644ZD84"/>
<dbReference type="Pfam" id="PF00180">
    <property type="entry name" value="Iso_dh"/>
    <property type="match status" value="1"/>
</dbReference>
<dbReference type="InterPro" id="IPR004790">
    <property type="entry name" value="Isocitrate_DH_NADP"/>
</dbReference>
<dbReference type="PROSITE" id="PS00470">
    <property type="entry name" value="IDH_IMDH"/>
    <property type="match status" value="1"/>
</dbReference>
<gene>
    <name evidence="12" type="primary">icd_23</name>
    <name evidence="12" type="ORF">SDC9_85456</name>
</gene>
<keyword evidence="10" id="KW-0464">Manganese</keyword>
<dbReference type="GO" id="GO:0006099">
    <property type="term" value="P:tricarboxylic acid cycle"/>
    <property type="evidence" value="ECO:0007669"/>
    <property type="project" value="UniProtKB-KW"/>
</dbReference>
<keyword evidence="6" id="KW-0479">Metal-binding</keyword>
<dbReference type="GO" id="GO:0051287">
    <property type="term" value="F:NAD binding"/>
    <property type="evidence" value="ECO:0007669"/>
    <property type="project" value="InterPro"/>
</dbReference>
<evidence type="ECO:0000256" key="3">
    <source>
        <dbReference type="ARBA" id="ARBA00007769"/>
    </source>
</evidence>
<dbReference type="EC" id="1.1.1.42" evidence="4"/>
<dbReference type="SUPFAM" id="SSF53659">
    <property type="entry name" value="Isocitrate/Isopropylmalate dehydrogenase-like"/>
    <property type="match status" value="1"/>
</dbReference>
<dbReference type="Gene3D" id="3.40.718.10">
    <property type="entry name" value="Isopropylmalate Dehydrogenase"/>
    <property type="match status" value="1"/>
</dbReference>
<evidence type="ECO:0000256" key="5">
    <source>
        <dbReference type="ARBA" id="ARBA00022532"/>
    </source>
</evidence>
<evidence type="ECO:0000256" key="8">
    <source>
        <dbReference type="ARBA" id="ARBA00022857"/>
    </source>
</evidence>
<evidence type="ECO:0000256" key="10">
    <source>
        <dbReference type="ARBA" id="ARBA00023211"/>
    </source>
</evidence>
<comment type="cofactor">
    <cofactor evidence="2">
        <name>Mg(2+)</name>
        <dbReference type="ChEBI" id="CHEBI:18420"/>
    </cofactor>
</comment>
<evidence type="ECO:0000256" key="4">
    <source>
        <dbReference type="ARBA" id="ARBA00013013"/>
    </source>
</evidence>
<dbReference type="GO" id="GO:0004450">
    <property type="term" value="F:isocitrate dehydrogenase (NADP+) activity"/>
    <property type="evidence" value="ECO:0007669"/>
    <property type="project" value="UniProtKB-EC"/>
</dbReference>
<dbReference type="NCBIfam" id="NF006156">
    <property type="entry name" value="PRK08299.1"/>
    <property type="match status" value="1"/>
</dbReference>
<dbReference type="NCBIfam" id="TIGR00127">
    <property type="entry name" value="nadp_idh_euk"/>
    <property type="match status" value="1"/>
</dbReference>
<dbReference type="PIRSF" id="PIRSF000108">
    <property type="entry name" value="IDH_NADP"/>
    <property type="match status" value="1"/>
</dbReference>
<dbReference type="InterPro" id="IPR019818">
    <property type="entry name" value="IsoCit/isopropylmalate_DH_CS"/>
</dbReference>
<dbReference type="InterPro" id="IPR024084">
    <property type="entry name" value="IsoPropMal-DH-like_dom"/>
</dbReference>
<keyword evidence="8" id="KW-0521">NADP</keyword>
<comment type="similarity">
    <text evidence="3">Belongs to the isocitrate and isopropylmalate dehydrogenases family.</text>
</comment>
<evidence type="ECO:0000256" key="9">
    <source>
        <dbReference type="ARBA" id="ARBA00023002"/>
    </source>
</evidence>
<organism evidence="12">
    <name type="scientific">bioreactor metagenome</name>
    <dbReference type="NCBI Taxonomy" id="1076179"/>
    <lineage>
        <taxon>unclassified sequences</taxon>
        <taxon>metagenomes</taxon>
        <taxon>ecological metagenomes</taxon>
    </lineage>
</organism>
<evidence type="ECO:0000256" key="7">
    <source>
        <dbReference type="ARBA" id="ARBA00022842"/>
    </source>
</evidence>
<comment type="cofactor">
    <cofactor evidence="1">
        <name>Mn(2+)</name>
        <dbReference type="ChEBI" id="CHEBI:29035"/>
    </cofactor>
</comment>
<name>A0A644ZD84_9ZZZZ</name>
<dbReference type="EMBL" id="VSSQ01008421">
    <property type="protein sequence ID" value="MPM38826.1"/>
    <property type="molecule type" value="Genomic_DNA"/>
</dbReference>
<dbReference type="GO" id="GO:0000287">
    <property type="term" value="F:magnesium ion binding"/>
    <property type="evidence" value="ECO:0007669"/>
    <property type="project" value="InterPro"/>
</dbReference>
<dbReference type="PANTHER" id="PTHR11822">
    <property type="entry name" value="NADP-SPECIFIC ISOCITRATE DEHYDROGENASE"/>
    <property type="match status" value="1"/>
</dbReference>
<feature type="domain" description="Isopropylmalate dehydrogenase-like" evidence="11">
    <location>
        <begin position="9"/>
        <end position="395"/>
    </location>
</feature>
<protein>
    <recommendedName>
        <fullName evidence="4">isocitrate dehydrogenase (NADP(+))</fullName>
        <ecNumber evidence="4">1.1.1.42</ecNumber>
    </recommendedName>
</protein>